<evidence type="ECO:0000313" key="2">
    <source>
        <dbReference type="Proteomes" id="UP000185999"/>
    </source>
</evidence>
<evidence type="ECO:0000313" key="1">
    <source>
        <dbReference type="EMBL" id="SIS72770.1"/>
    </source>
</evidence>
<dbReference type="AlphaFoldDB" id="A0A1N7LG19"/>
<sequence length="54" mass="6236">MEQADALQPRVGVIDLRQISSQELLNNKKELLIVHNGQLYHLRETRNGKLILTK</sequence>
<proteinExistence type="predicted"/>
<protein>
    <submittedName>
        <fullName evidence="1">Hemin uptake protein hemP</fullName>
    </submittedName>
</protein>
<dbReference type="Pfam" id="PF10636">
    <property type="entry name" value="hemP"/>
    <property type="match status" value="1"/>
</dbReference>
<dbReference type="RefSeq" id="WP_076496001.1">
    <property type="nucleotide sequence ID" value="NZ_FTOE01000004.1"/>
</dbReference>
<dbReference type="Proteomes" id="UP000185999">
    <property type="component" value="Unassembled WGS sequence"/>
</dbReference>
<reference evidence="2" key="1">
    <citation type="submission" date="2017-01" db="EMBL/GenBank/DDBJ databases">
        <authorList>
            <person name="Varghese N."/>
            <person name="Submissions S."/>
        </authorList>
    </citation>
    <scope>NUCLEOTIDE SEQUENCE [LARGE SCALE GENOMIC DNA]</scope>
    <source>
        <strain evidence="2">DSM 22306</strain>
    </source>
</reference>
<accession>A0A1N7LG19</accession>
<organism evidence="1 2">
    <name type="scientific">Neptunomonas antarctica</name>
    <dbReference type="NCBI Taxonomy" id="619304"/>
    <lineage>
        <taxon>Bacteria</taxon>
        <taxon>Pseudomonadati</taxon>
        <taxon>Pseudomonadota</taxon>
        <taxon>Gammaproteobacteria</taxon>
        <taxon>Oceanospirillales</taxon>
        <taxon>Oceanospirillaceae</taxon>
        <taxon>Neptunomonas</taxon>
    </lineage>
</organism>
<gene>
    <name evidence="1" type="ORF">SAMN05421760_1043</name>
</gene>
<dbReference type="OrthoDB" id="6121157at2"/>
<dbReference type="EMBL" id="FTOE01000004">
    <property type="protein sequence ID" value="SIS72770.1"/>
    <property type="molecule type" value="Genomic_DNA"/>
</dbReference>
<dbReference type="STRING" id="619304.SAMN05421760_1043"/>
<dbReference type="Gene3D" id="2.10.70.10">
    <property type="entry name" value="Complement Module, domain 1"/>
    <property type="match status" value="1"/>
</dbReference>
<name>A0A1N7LG19_9GAMM</name>
<dbReference type="InterPro" id="IPR019600">
    <property type="entry name" value="Hemin_uptake_protein_HemP"/>
</dbReference>
<keyword evidence="2" id="KW-1185">Reference proteome</keyword>